<feature type="chain" id="PRO_5041382904" description="Extracellular matrix protein" evidence="2">
    <location>
        <begin position="20"/>
        <end position="204"/>
    </location>
</feature>
<dbReference type="AlphaFoldDB" id="A0AA38W2G3"/>
<proteinExistence type="predicted"/>
<evidence type="ECO:0008006" key="5">
    <source>
        <dbReference type="Google" id="ProtNLM"/>
    </source>
</evidence>
<evidence type="ECO:0000256" key="2">
    <source>
        <dbReference type="SAM" id="SignalP"/>
    </source>
</evidence>
<dbReference type="Proteomes" id="UP001174691">
    <property type="component" value="Unassembled WGS sequence"/>
</dbReference>
<keyword evidence="2" id="KW-0732">Signal</keyword>
<feature type="signal peptide" evidence="2">
    <location>
        <begin position="1"/>
        <end position="19"/>
    </location>
</feature>
<dbReference type="InterPro" id="IPR052982">
    <property type="entry name" value="SRP1/TIP1-like"/>
</dbReference>
<evidence type="ECO:0000313" key="4">
    <source>
        <dbReference type="Proteomes" id="UP001174691"/>
    </source>
</evidence>
<evidence type="ECO:0000256" key="1">
    <source>
        <dbReference type="SAM" id="MobiDB-lite"/>
    </source>
</evidence>
<keyword evidence="4" id="KW-1185">Reference proteome</keyword>
<feature type="compositionally biased region" description="Low complexity" evidence="1">
    <location>
        <begin position="115"/>
        <end position="180"/>
    </location>
</feature>
<protein>
    <recommendedName>
        <fullName evidence="5">Extracellular matrix protein</fullName>
    </recommendedName>
</protein>
<organism evidence="3 4">
    <name type="scientific">Coniochaeta hoffmannii</name>
    <dbReference type="NCBI Taxonomy" id="91930"/>
    <lineage>
        <taxon>Eukaryota</taxon>
        <taxon>Fungi</taxon>
        <taxon>Dikarya</taxon>
        <taxon>Ascomycota</taxon>
        <taxon>Pezizomycotina</taxon>
        <taxon>Sordariomycetes</taxon>
        <taxon>Sordariomycetidae</taxon>
        <taxon>Coniochaetales</taxon>
        <taxon>Coniochaetaceae</taxon>
        <taxon>Coniochaeta</taxon>
    </lineage>
</organism>
<dbReference type="PANTHER" id="PTHR40633">
    <property type="entry name" value="MATRIX PROTEIN, PUTATIVE (AFU_ORTHOLOGUE AFUA_8G05410)-RELATED"/>
    <property type="match status" value="1"/>
</dbReference>
<evidence type="ECO:0000313" key="3">
    <source>
        <dbReference type="EMBL" id="KAJ9161391.1"/>
    </source>
</evidence>
<name>A0AA38W2G3_9PEZI</name>
<dbReference type="EMBL" id="JANBVN010000023">
    <property type="protein sequence ID" value="KAJ9161391.1"/>
    <property type="molecule type" value="Genomic_DNA"/>
</dbReference>
<feature type="region of interest" description="Disordered" evidence="1">
    <location>
        <begin position="115"/>
        <end position="184"/>
    </location>
</feature>
<reference evidence="3" key="1">
    <citation type="submission" date="2022-07" db="EMBL/GenBank/DDBJ databases">
        <title>Fungi with potential for degradation of polypropylene.</title>
        <authorList>
            <person name="Gostincar C."/>
        </authorList>
    </citation>
    <scope>NUCLEOTIDE SEQUENCE</scope>
    <source>
        <strain evidence="3">EXF-13287</strain>
    </source>
</reference>
<dbReference type="PANTHER" id="PTHR40633:SF1">
    <property type="entry name" value="GPI ANCHORED SERINE-THREONINE RICH PROTEIN (AFU_ORTHOLOGUE AFUA_1G03630)"/>
    <property type="match status" value="1"/>
</dbReference>
<sequence>MKLSTFLVAALAAVVNAKASFTNSQFVIEAGKPFELKWSGASGPVTINLKNGLNSNLQTVMTIDQNDTGSSFTWTPPSTLPSGTYAFEIIDSTGEPNYSIQWNFQGTASASVSTSSSTLTSGSTTSTSASVTTSTTTTGSTSSHSSSTTSNSSSSSTRTSSTSTRASTTSSSPTSTPANTNDGLRAKSPLALVLCAVAALVYFN</sequence>
<accession>A0AA38W2G3</accession>
<comment type="caution">
    <text evidence="3">The sequence shown here is derived from an EMBL/GenBank/DDBJ whole genome shotgun (WGS) entry which is preliminary data.</text>
</comment>
<gene>
    <name evidence="3" type="ORF">NKR19_g2356</name>
</gene>